<name>A0A396H2H5_MEDTR</name>
<evidence type="ECO:0000313" key="4">
    <source>
        <dbReference type="Proteomes" id="UP000265566"/>
    </source>
</evidence>
<evidence type="ECO:0000259" key="2">
    <source>
        <dbReference type="PROSITE" id="PS50053"/>
    </source>
</evidence>
<dbReference type="Pfam" id="PF03004">
    <property type="entry name" value="Transposase_24"/>
    <property type="match status" value="1"/>
</dbReference>
<dbReference type="InterPro" id="IPR029071">
    <property type="entry name" value="Ubiquitin-like_domsf"/>
</dbReference>
<dbReference type="PANTHER" id="PTHR10621">
    <property type="entry name" value="UV EXCISION REPAIR PROTEIN RAD23"/>
    <property type="match status" value="1"/>
</dbReference>
<dbReference type="InterPro" id="IPR004252">
    <property type="entry name" value="Probable_transposase_24"/>
</dbReference>
<dbReference type="Gene3D" id="3.10.20.90">
    <property type="entry name" value="Phosphatidylinositol 3-kinase Catalytic Subunit, Chain A, domain 1"/>
    <property type="match status" value="1"/>
</dbReference>
<dbReference type="Pfam" id="PF00240">
    <property type="entry name" value="ubiquitin"/>
    <property type="match status" value="1"/>
</dbReference>
<comment type="similarity">
    <text evidence="1">Belongs to the RAD23 family.</text>
</comment>
<evidence type="ECO:0000313" key="3">
    <source>
        <dbReference type="EMBL" id="RHN45097.1"/>
    </source>
</evidence>
<dbReference type="PROSITE" id="PS50053">
    <property type="entry name" value="UBIQUITIN_2"/>
    <property type="match status" value="1"/>
</dbReference>
<dbReference type="EMBL" id="PSQE01000007">
    <property type="protein sequence ID" value="RHN45097.1"/>
    <property type="molecule type" value="Genomic_DNA"/>
</dbReference>
<dbReference type="Gramene" id="rna39300">
    <property type="protein sequence ID" value="RHN45097.1"/>
    <property type="gene ID" value="gene39300"/>
</dbReference>
<dbReference type="AlphaFoldDB" id="A0A396H2H5"/>
<dbReference type="SMART" id="SM00213">
    <property type="entry name" value="UBQ"/>
    <property type="match status" value="1"/>
</dbReference>
<proteinExistence type="inferred from homology"/>
<reference evidence="4" key="1">
    <citation type="journal article" date="2018" name="Nat. Plants">
        <title>Whole-genome landscape of Medicago truncatula symbiotic genes.</title>
        <authorList>
            <person name="Pecrix Y."/>
            <person name="Staton S.E."/>
            <person name="Sallet E."/>
            <person name="Lelandais-Briere C."/>
            <person name="Moreau S."/>
            <person name="Carrere S."/>
            <person name="Blein T."/>
            <person name="Jardinaud M.F."/>
            <person name="Latrasse D."/>
            <person name="Zouine M."/>
            <person name="Zahm M."/>
            <person name="Kreplak J."/>
            <person name="Mayjonade B."/>
            <person name="Satge C."/>
            <person name="Perez M."/>
            <person name="Cauet S."/>
            <person name="Marande W."/>
            <person name="Chantry-Darmon C."/>
            <person name="Lopez-Roques C."/>
            <person name="Bouchez O."/>
            <person name="Berard A."/>
            <person name="Debelle F."/>
            <person name="Munos S."/>
            <person name="Bendahmane A."/>
            <person name="Berges H."/>
            <person name="Niebel A."/>
            <person name="Buitink J."/>
            <person name="Frugier F."/>
            <person name="Benhamed M."/>
            <person name="Crespi M."/>
            <person name="Gouzy J."/>
            <person name="Gamas P."/>
        </authorList>
    </citation>
    <scope>NUCLEOTIDE SEQUENCE [LARGE SCALE GENOMIC DNA]</scope>
    <source>
        <strain evidence="4">cv. Jemalong A17</strain>
    </source>
</reference>
<dbReference type="FunFam" id="3.10.20.90:FF:000069">
    <property type="entry name" value="UV excision repair protein RAD23"/>
    <property type="match status" value="1"/>
</dbReference>
<dbReference type="Proteomes" id="UP000265566">
    <property type="component" value="Chromosome 7"/>
</dbReference>
<dbReference type="InterPro" id="IPR000626">
    <property type="entry name" value="Ubiquitin-like_dom"/>
</dbReference>
<sequence>MTYWSYEAIREISHQNAKNIDKQKWRHQAGPISFAVIRERLRATKDDREPPTQAEVFIETRQSKRGKQLDQVTSDAITNLQDLITNSDHSSVEAFQTVFGKEKPGRLRCYGRVTTSSLLKRNKVADMEKKHAAEVKSLTDKVQEMETIHRKDMAAMEEKLQVLLRVMLNQSNTGIDMGDLGAFLSTRNDDNNVRHSSTSNHESVMKLTVKTLKGSHFEIRVHPSDSIMAVKTTIEDIQGKDNYPCRQQLLIHNGKVLKDETTLADNEVSEDGFLVVMLSK</sequence>
<dbReference type="CDD" id="cd01805">
    <property type="entry name" value="Ubl_Rad23"/>
    <property type="match status" value="1"/>
</dbReference>
<feature type="domain" description="Ubiquitin-like" evidence="2">
    <location>
        <begin position="205"/>
        <end position="280"/>
    </location>
</feature>
<dbReference type="PANTHER" id="PTHR10621:SF0">
    <property type="entry name" value="UV EXCISION REPAIR PROTEIN RAD23"/>
    <property type="match status" value="1"/>
</dbReference>
<dbReference type="SUPFAM" id="SSF54236">
    <property type="entry name" value="Ubiquitin-like"/>
    <property type="match status" value="1"/>
</dbReference>
<protein>
    <submittedName>
        <fullName evidence="3">Putative transposase, Ptta/En/Spm, plant</fullName>
    </submittedName>
</protein>
<comment type="caution">
    <text evidence="3">The sequence shown here is derived from an EMBL/GenBank/DDBJ whole genome shotgun (WGS) entry which is preliminary data.</text>
</comment>
<gene>
    <name evidence="3" type="ORF">MtrunA17_Chr7g0226581</name>
</gene>
<organism evidence="3 4">
    <name type="scientific">Medicago truncatula</name>
    <name type="common">Barrel medic</name>
    <name type="synonym">Medicago tribuloides</name>
    <dbReference type="NCBI Taxonomy" id="3880"/>
    <lineage>
        <taxon>Eukaryota</taxon>
        <taxon>Viridiplantae</taxon>
        <taxon>Streptophyta</taxon>
        <taxon>Embryophyta</taxon>
        <taxon>Tracheophyta</taxon>
        <taxon>Spermatophyta</taxon>
        <taxon>Magnoliopsida</taxon>
        <taxon>eudicotyledons</taxon>
        <taxon>Gunneridae</taxon>
        <taxon>Pentapetalae</taxon>
        <taxon>rosids</taxon>
        <taxon>fabids</taxon>
        <taxon>Fabales</taxon>
        <taxon>Fabaceae</taxon>
        <taxon>Papilionoideae</taxon>
        <taxon>50 kb inversion clade</taxon>
        <taxon>NPAAA clade</taxon>
        <taxon>Hologalegina</taxon>
        <taxon>IRL clade</taxon>
        <taxon>Trifolieae</taxon>
        <taxon>Medicago</taxon>
    </lineage>
</organism>
<accession>A0A396H2H5</accession>
<evidence type="ECO:0000256" key="1">
    <source>
        <dbReference type="ARBA" id="ARBA00009878"/>
    </source>
</evidence>